<comment type="caution">
    <text evidence="1">The sequence shown here is derived from an EMBL/GenBank/DDBJ whole genome shotgun (WGS) entry which is preliminary data.</text>
</comment>
<dbReference type="EMBL" id="CALNXI010002405">
    <property type="protein sequence ID" value="CAH3187282.1"/>
    <property type="molecule type" value="Genomic_DNA"/>
</dbReference>
<reference evidence="1 2" key="1">
    <citation type="submission" date="2022-05" db="EMBL/GenBank/DDBJ databases">
        <authorList>
            <consortium name="Genoscope - CEA"/>
            <person name="William W."/>
        </authorList>
    </citation>
    <scope>NUCLEOTIDE SEQUENCE [LARGE SCALE GENOMIC DNA]</scope>
</reference>
<feature type="non-terminal residue" evidence="1">
    <location>
        <position position="1"/>
    </location>
</feature>
<proteinExistence type="predicted"/>
<keyword evidence="2" id="KW-1185">Reference proteome</keyword>
<evidence type="ECO:0000313" key="1">
    <source>
        <dbReference type="EMBL" id="CAH3187282.1"/>
    </source>
</evidence>
<organism evidence="1 2">
    <name type="scientific">Porites evermanni</name>
    <dbReference type="NCBI Taxonomy" id="104178"/>
    <lineage>
        <taxon>Eukaryota</taxon>
        <taxon>Metazoa</taxon>
        <taxon>Cnidaria</taxon>
        <taxon>Anthozoa</taxon>
        <taxon>Hexacorallia</taxon>
        <taxon>Scleractinia</taxon>
        <taxon>Fungiina</taxon>
        <taxon>Poritidae</taxon>
        <taxon>Porites</taxon>
    </lineage>
</organism>
<name>A0ABN8S6C9_9CNID</name>
<sequence length="131" mass="14876">FQNKPGEHLEETDAASEQKSLTDCLFTALTSVVTPVFIRRNSAEFLIQKIPDAHLLLNSRVDQRQNIADALSRLTKTAPGEQSQDNDEYIRAVTTHGEVQRQNRELLESIRVAHSDGKNWREGLNKFLLAY</sequence>
<evidence type="ECO:0000313" key="2">
    <source>
        <dbReference type="Proteomes" id="UP001159427"/>
    </source>
</evidence>
<protein>
    <submittedName>
        <fullName evidence="1">Uncharacterized protein</fullName>
    </submittedName>
</protein>
<dbReference type="Proteomes" id="UP001159427">
    <property type="component" value="Unassembled WGS sequence"/>
</dbReference>
<gene>
    <name evidence="1" type="ORF">PEVE_00017548</name>
</gene>
<accession>A0ABN8S6C9</accession>
<feature type="non-terminal residue" evidence="1">
    <location>
        <position position="131"/>
    </location>
</feature>